<name>A0ACB8RND7_9AGAM</name>
<organism evidence="1 2">
    <name type="scientific">Auriscalpium vulgare</name>
    <dbReference type="NCBI Taxonomy" id="40419"/>
    <lineage>
        <taxon>Eukaryota</taxon>
        <taxon>Fungi</taxon>
        <taxon>Dikarya</taxon>
        <taxon>Basidiomycota</taxon>
        <taxon>Agaricomycotina</taxon>
        <taxon>Agaricomycetes</taxon>
        <taxon>Russulales</taxon>
        <taxon>Auriscalpiaceae</taxon>
        <taxon>Auriscalpium</taxon>
    </lineage>
</organism>
<dbReference type="Proteomes" id="UP000814033">
    <property type="component" value="Unassembled WGS sequence"/>
</dbReference>
<proteinExistence type="predicted"/>
<protein>
    <submittedName>
        <fullName evidence="1">Uncharacterized protein</fullName>
    </submittedName>
</protein>
<evidence type="ECO:0000313" key="1">
    <source>
        <dbReference type="EMBL" id="KAI0045628.1"/>
    </source>
</evidence>
<sequence>MGRHSAFHACHRHLRRSWSFFTATDPCVSRRYACDPVKLQLFFLECTNGDRSSLLVIGRTDHDRAAVVAGKDLRQHSQFTRCAIEHPLSMRRVPFLGGTSALTRYVHGYEHENVLSQANVAPRVKQDIGTYEVDRRSIDKAIITLYRRCEGRMGRGP</sequence>
<dbReference type="EMBL" id="MU275946">
    <property type="protein sequence ID" value="KAI0045628.1"/>
    <property type="molecule type" value="Genomic_DNA"/>
</dbReference>
<comment type="caution">
    <text evidence="1">The sequence shown here is derived from an EMBL/GenBank/DDBJ whole genome shotgun (WGS) entry which is preliminary data.</text>
</comment>
<gene>
    <name evidence="1" type="ORF">FA95DRAFT_103770</name>
</gene>
<evidence type="ECO:0000313" key="2">
    <source>
        <dbReference type="Proteomes" id="UP000814033"/>
    </source>
</evidence>
<keyword evidence="2" id="KW-1185">Reference proteome</keyword>
<accession>A0ACB8RND7</accession>
<reference evidence="1" key="1">
    <citation type="submission" date="2021-02" db="EMBL/GenBank/DDBJ databases">
        <authorList>
            <consortium name="DOE Joint Genome Institute"/>
            <person name="Ahrendt S."/>
            <person name="Looney B.P."/>
            <person name="Miyauchi S."/>
            <person name="Morin E."/>
            <person name="Drula E."/>
            <person name="Courty P.E."/>
            <person name="Chicoki N."/>
            <person name="Fauchery L."/>
            <person name="Kohler A."/>
            <person name="Kuo A."/>
            <person name="Labutti K."/>
            <person name="Pangilinan J."/>
            <person name="Lipzen A."/>
            <person name="Riley R."/>
            <person name="Andreopoulos W."/>
            <person name="He G."/>
            <person name="Johnson J."/>
            <person name="Barry K.W."/>
            <person name="Grigoriev I.V."/>
            <person name="Nagy L."/>
            <person name="Hibbett D."/>
            <person name="Henrissat B."/>
            <person name="Matheny P.B."/>
            <person name="Labbe J."/>
            <person name="Martin F."/>
        </authorList>
    </citation>
    <scope>NUCLEOTIDE SEQUENCE</scope>
    <source>
        <strain evidence="1">FP105234-sp</strain>
    </source>
</reference>
<reference evidence="1" key="2">
    <citation type="journal article" date="2022" name="New Phytol.">
        <title>Evolutionary transition to the ectomycorrhizal habit in the genomes of a hyperdiverse lineage of mushroom-forming fungi.</title>
        <authorList>
            <person name="Looney B."/>
            <person name="Miyauchi S."/>
            <person name="Morin E."/>
            <person name="Drula E."/>
            <person name="Courty P.E."/>
            <person name="Kohler A."/>
            <person name="Kuo A."/>
            <person name="LaButti K."/>
            <person name="Pangilinan J."/>
            <person name="Lipzen A."/>
            <person name="Riley R."/>
            <person name="Andreopoulos W."/>
            <person name="He G."/>
            <person name="Johnson J."/>
            <person name="Nolan M."/>
            <person name="Tritt A."/>
            <person name="Barry K.W."/>
            <person name="Grigoriev I.V."/>
            <person name="Nagy L.G."/>
            <person name="Hibbett D."/>
            <person name="Henrissat B."/>
            <person name="Matheny P.B."/>
            <person name="Labbe J."/>
            <person name="Martin F.M."/>
        </authorList>
    </citation>
    <scope>NUCLEOTIDE SEQUENCE</scope>
    <source>
        <strain evidence="1">FP105234-sp</strain>
    </source>
</reference>